<comment type="function">
    <text evidence="18">Catalyzes the epimerization of the S- and R-forms of NAD(P)HX, a damaged form of NAD(P)H that is a result of enzymatic or heat-dependent hydration. This is a prerequisite for the S-specific NAD(P)H-hydrate dehydratase to allow the repair of both epimers of NAD(P)HX.</text>
</comment>
<keyword evidence="11 18" id="KW-0413">Isomerase</keyword>
<evidence type="ECO:0000256" key="15">
    <source>
        <dbReference type="ARBA" id="ARBA00048238"/>
    </source>
</evidence>
<feature type="binding site" evidence="18">
    <location>
        <position position="124"/>
    </location>
    <ligand>
        <name>K(+)</name>
        <dbReference type="ChEBI" id="CHEBI:29103"/>
    </ligand>
</feature>
<comment type="caution">
    <text evidence="22">The sequence shown here is derived from an EMBL/GenBank/DDBJ whole genome shotgun (WGS) entry which is preliminary data.</text>
</comment>
<sequence length="482" mass="48764">MRGAWTSARVRAAEEPVLAATPEGALMRRAAFGVAVQAAELLAEHTGAVSGRRVALLVGVGNNGGDALWAGVFLRRRGVAVTAVLLDAERTHPAGLGALRRAGGRTATGTVAAAALEHADVVLDGIVGLAARGPLRAKAAELVEHVSAPILAVDMPSGVDPDTGVTSGPHIRAERTVTFGARKPVHLLNPAVCGSVHLVDLGLELDSPDVYALDAVDVGLHWPVPGLADDKYTQGVAGIAAGSSTYPGAAVLAAGAAVLATAGMVRYVGPAAEAVRAQWPEVVATGSVADAGRVQSWVAGPGIGTGSEGRDTLERVLADGVPVCVDADGINLLARSPTLFDARDPATPLVLTPHDREFARLVGDPGSDRVGAARRAAVDLRSVVLLKGNTTIVAAPDGRVLANVARGSWLATAGSGDVLSGLVGALLASGMDPWLAAGCSAWLHSLAGELAARGAPTSASGILAAIPEALRGIRVQQAHREY</sequence>
<dbReference type="InterPro" id="IPR029056">
    <property type="entry name" value="Ribokinase-like"/>
</dbReference>
<evidence type="ECO:0000256" key="14">
    <source>
        <dbReference type="ARBA" id="ARBA00025153"/>
    </source>
</evidence>
<comment type="similarity">
    <text evidence="18">Belongs to the NnrE/AIBP family.</text>
</comment>
<keyword evidence="9 18" id="KW-0630">Potassium</keyword>
<protein>
    <recommendedName>
        <fullName evidence="19">Bifunctional NAD(P)H-hydrate repair enzyme</fullName>
    </recommendedName>
    <alternativeName>
        <fullName evidence="19">Nicotinamide nucleotide repair protein</fullName>
    </alternativeName>
    <domain>
        <recommendedName>
            <fullName evidence="19">ADP-dependent (S)-NAD(P)H-hydrate dehydratase</fullName>
            <ecNumber evidence="19">4.2.1.136</ecNumber>
        </recommendedName>
        <alternativeName>
            <fullName evidence="19">ADP-dependent NAD(P)HX dehydratase</fullName>
        </alternativeName>
    </domain>
    <domain>
        <recommendedName>
            <fullName evidence="19">NAD(P)H-hydrate epimerase</fullName>
            <ecNumber evidence="19">5.1.99.6</ecNumber>
        </recommendedName>
    </domain>
</protein>
<feature type="binding site" evidence="17">
    <location>
        <position position="302"/>
    </location>
    <ligand>
        <name>(6S)-NADPHX</name>
        <dbReference type="ChEBI" id="CHEBI:64076"/>
    </ligand>
</feature>
<evidence type="ECO:0000313" key="22">
    <source>
        <dbReference type="EMBL" id="TCP53256.1"/>
    </source>
</evidence>
<evidence type="ECO:0000313" key="23">
    <source>
        <dbReference type="Proteomes" id="UP000294911"/>
    </source>
</evidence>
<dbReference type="PROSITE" id="PS51383">
    <property type="entry name" value="YJEF_C_3"/>
    <property type="match status" value="1"/>
</dbReference>
<comment type="catalytic activity">
    <reaction evidence="2 18 19">
        <text>(6R)-NADPHX = (6S)-NADPHX</text>
        <dbReference type="Rhea" id="RHEA:32227"/>
        <dbReference type="ChEBI" id="CHEBI:64076"/>
        <dbReference type="ChEBI" id="CHEBI:64077"/>
        <dbReference type="EC" id="5.1.99.6"/>
    </reaction>
</comment>
<dbReference type="NCBIfam" id="TIGR00196">
    <property type="entry name" value="yjeF_cterm"/>
    <property type="match status" value="1"/>
</dbReference>
<dbReference type="InterPro" id="IPR000631">
    <property type="entry name" value="CARKD"/>
</dbReference>
<keyword evidence="12 17" id="KW-0456">Lyase</keyword>
<keyword evidence="10 17" id="KW-0520">NAD</keyword>
<dbReference type="PROSITE" id="PS51385">
    <property type="entry name" value="YJEF_N"/>
    <property type="match status" value="1"/>
</dbReference>
<dbReference type="GO" id="GO:0016301">
    <property type="term" value="F:kinase activity"/>
    <property type="evidence" value="ECO:0007669"/>
    <property type="project" value="UniProtKB-KW"/>
</dbReference>
<dbReference type="InterPro" id="IPR030677">
    <property type="entry name" value="Nnr"/>
</dbReference>
<keyword evidence="8 17" id="KW-0521">NADP</keyword>
<feature type="binding site" evidence="18">
    <location>
        <position position="157"/>
    </location>
    <ligand>
        <name>K(+)</name>
        <dbReference type="ChEBI" id="CHEBI:29103"/>
    </ligand>
</feature>
<evidence type="ECO:0000259" key="21">
    <source>
        <dbReference type="PROSITE" id="PS51385"/>
    </source>
</evidence>
<feature type="binding site" evidence="17">
    <location>
        <position position="416"/>
    </location>
    <ligand>
        <name>AMP</name>
        <dbReference type="ChEBI" id="CHEBI:456215"/>
    </ligand>
</feature>
<dbReference type="Proteomes" id="UP000294911">
    <property type="component" value="Unassembled WGS sequence"/>
</dbReference>
<evidence type="ECO:0000256" key="5">
    <source>
        <dbReference type="ARBA" id="ARBA00022723"/>
    </source>
</evidence>
<dbReference type="Pfam" id="PF03853">
    <property type="entry name" value="YjeF_N"/>
    <property type="match status" value="1"/>
</dbReference>
<evidence type="ECO:0000256" key="17">
    <source>
        <dbReference type="HAMAP-Rule" id="MF_01965"/>
    </source>
</evidence>
<evidence type="ECO:0000256" key="6">
    <source>
        <dbReference type="ARBA" id="ARBA00022741"/>
    </source>
</evidence>
<dbReference type="GO" id="GO:0110051">
    <property type="term" value="P:metabolite repair"/>
    <property type="evidence" value="ECO:0007669"/>
    <property type="project" value="TreeGrafter"/>
</dbReference>
<evidence type="ECO:0000256" key="10">
    <source>
        <dbReference type="ARBA" id="ARBA00023027"/>
    </source>
</evidence>
<dbReference type="PANTHER" id="PTHR12592">
    <property type="entry name" value="ATP-DEPENDENT (S)-NAD(P)H-HYDRATE DEHYDRATASE FAMILY MEMBER"/>
    <property type="match status" value="1"/>
</dbReference>
<dbReference type="CDD" id="cd01171">
    <property type="entry name" value="YXKO-related"/>
    <property type="match status" value="1"/>
</dbReference>
<evidence type="ECO:0000256" key="18">
    <source>
        <dbReference type="HAMAP-Rule" id="MF_01966"/>
    </source>
</evidence>
<dbReference type="OrthoDB" id="9806925at2"/>
<dbReference type="InterPro" id="IPR004443">
    <property type="entry name" value="YjeF_N_dom"/>
</dbReference>
<dbReference type="PROSITE" id="PS01050">
    <property type="entry name" value="YJEF_C_2"/>
    <property type="match status" value="1"/>
</dbReference>
<comment type="function">
    <text evidence="14 19">Bifunctional enzyme that catalyzes the epimerization of the S- and R-forms of NAD(P)HX and the dehydration of the S-form of NAD(P)HX at the expense of ADP, which is converted to AMP. This allows the repair of both epimers of NAD(P)HX, a damaged form of NAD(P)H that is a result of enzymatic or heat-dependent hydration.</text>
</comment>
<evidence type="ECO:0000256" key="4">
    <source>
        <dbReference type="ARBA" id="ARBA00009524"/>
    </source>
</evidence>
<evidence type="ECO:0000256" key="19">
    <source>
        <dbReference type="PIRNR" id="PIRNR017184"/>
    </source>
</evidence>
<dbReference type="RefSeq" id="WP_132877722.1">
    <property type="nucleotide sequence ID" value="NZ_SLXQ01000005.1"/>
</dbReference>
<dbReference type="HAMAP" id="MF_01965">
    <property type="entry name" value="NADHX_dehydratase"/>
    <property type="match status" value="1"/>
</dbReference>
<comment type="cofactor">
    <cofactor evidence="17">
        <name>Mg(2+)</name>
        <dbReference type="ChEBI" id="CHEBI:18420"/>
    </cofactor>
</comment>
<dbReference type="EMBL" id="SLXQ01000005">
    <property type="protein sequence ID" value="TCP53256.1"/>
    <property type="molecule type" value="Genomic_DNA"/>
</dbReference>
<dbReference type="GO" id="GO:0052855">
    <property type="term" value="F:ADP-dependent NAD(P)H-hydrate dehydratase activity"/>
    <property type="evidence" value="ECO:0007669"/>
    <property type="project" value="UniProtKB-UniRule"/>
</dbReference>
<dbReference type="EC" id="5.1.99.6" evidence="19"/>
<feature type="domain" description="YjeF N-terminal" evidence="21">
    <location>
        <begin position="10"/>
        <end position="209"/>
    </location>
</feature>
<dbReference type="GO" id="GO:0052856">
    <property type="term" value="F:NAD(P)HX epimerase activity"/>
    <property type="evidence" value="ECO:0007669"/>
    <property type="project" value="UniProtKB-UniRule"/>
</dbReference>
<comment type="similarity">
    <text evidence="4 19">In the C-terminal section; belongs to the NnrD/CARKD family.</text>
</comment>
<dbReference type="AlphaFoldDB" id="A0A4V2SU50"/>
<dbReference type="EC" id="4.2.1.136" evidence="19"/>
<evidence type="ECO:0000256" key="3">
    <source>
        <dbReference type="ARBA" id="ARBA00006001"/>
    </source>
</evidence>
<evidence type="ECO:0000256" key="16">
    <source>
        <dbReference type="ARBA" id="ARBA00049209"/>
    </source>
</evidence>
<dbReference type="Gene3D" id="3.40.50.10260">
    <property type="entry name" value="YjeF N-terminal domain"/>
    <property type="match status" value="1"/>
</dbReference>
<comment type="similarity">
    <text evidence="17">Belongs to the NnrD/CARKD family.</text>
</comment>
<proteinExistence type="inferred from homology"/>
<dbReference type="GO" id="GO:0005524">
    <property type="term" value="F:ATP binding"/>
    <property type="evidence" value="ECO:0007669"/>
    <property type="project" value="UniProtKB-UniRule"/>
</dbReference>
<comment type="caution">
    <text evidence="18">Lacks conserved residue(s) required for the propagation of feature annotation.</text>
</comment>
<dbReference type="Pfam" id="PF01256">
    <property type="entry name" value="Carb_kinase"/>
    <property type="match status" value="1"/>
</dbReference>
<evidence type="ECO:0000256" key="8">
    <source>
        <dbReference type="ARBA" id="ARBA00022857"/>
    </source>
</evidence>
<comment type="subunit">
    <text evidence="17">Homotetramer.</text>
</comment>
<dbReference type="GO" id="GO:0046872">
    <property type="term" value="F:metal ion binding"/>
    <property type="evidence" value="ECO:0007669"/>
    <property type="project" value="UniProtKB-UniRule"/>
</dbReference>
<reference evidence="22 23" key="1">
    <citation type="submission" date="2019-03" db="EMBL/GenBank/DDBJ databases">
        <title>Genomic Encyclopedia of Type Strains, Phase IV (KMG-IV): sequencing the most valuable type-strain genomes for metagenomic binning, comparative biology and taxonomic classification.</title>
        <authorList>
            <person name="Goeker M."/>
        </authorList>
    </citation>
    <scope>NUCLEOTIDE SEQUENCE [LARGE SCALE GENOMIC DNA]</scope>
    <source>
        <strain evidence="22 23">DSM 45765</strain>
    </source>
</reference>
<evidence type="ECO:0000256" key="1">
    <source>
        <dbReference type="ARBA" id="ARBA00000013"/>
    </source>
</evidence>
<evidence type="ECO:0000256" key="13">
    <source>
        <dbReference type="ARBA" id="ARBA00023268"/>
    </source>
</evidence>
<evidence type="ECO:0000256" key="7">
    <source>
        <dbReference type="ARBA" id="ARBA00022840"/>
    </source>
</evidence>
<comment type="similarity">
    <text evidence="3 19">In the N-terminal section; belongs to the NnrE/AIBP family.</text>
</comment>
<dbReference type="InterPro" id="IPR017953">
    <property type="entry name" value="Carbohydrate_kinase_pred_CS"/>
</dbReference>
<comment type="catalytic activity">
    <reaction evidence="1 18 19">
        <text>(6R)-NADHX = (6S)-NADHX</text>
        <dbReference type="Rhea" id="RHEA:32215"/>
        <dbReference type="ChEBI" id="CHEBI:64074"/>
        <dbReference type="ChEBI" id="CHEBI:64075"/>
        <dbReference type="EC" id="5.1.99.6"/>
    </reaction>
</comment>
<evidence type="ECO:0000256" key="9">
    <source>
        <dbReference type="ARBA" id="ARBA00022958"/>
    </source>
</evidence>
<feature type="binding site" evidence="18">
    <location>
        <begin position="62"/>
        <end position="66"/>
    </location>
    <ligand>
        <name>(6S)-NADPHX</name>
        <dbReference type="ChEBI" id="CHEBI:64076"/>
    </ligand>
</feature>
<dbReference type="InterPro" id="IPR036652">
    <property type="entry name" value="YjeF_N_dom_sf"/>
</dbReference>
<accession>A0A4V2SU50</accession>
<keyword evidence="22" id="KW-0418">Kinase</keyword>
<comment type="catalytic activity">
    <reaction evidence="16 17 19">
        <text>(6S)-NADPHX + ADP = AMP + phosphate + NADPH + H(+)</text>
        <dbReference type="Rhea" id="RHEA:32235"/>
        <dbReference type="ChEBI" id="CHEBI:15378"/>
        <dbReference type="ChEBI" id="CHEBI:43474"/>
        <dbReference type="ChEBI" id="CHEBI:57783"/>
        <dbReference type="ChEBI" id="CHEBI:64076"/>
        <dbReference type="ChEBI" id="CHEBI:456215"/>
        <dbReference type="ChEBI" id="CHEBI:456216"/>
        <dbReference type="EC" id="4.2.1.136"/>
    </reaction>
</comment>
<dbReference type="SUPFAM" id="SSF53613">
    <property type="entry name" value="Ribokinase-like"/>
    <property type="match status" value="1"/>
</dbReference>
<dbReference type="PANTHER" id="PTHR12592:SF0">
    <property type="entry name" value="ATP-DEPENDENT (S)-NAD(P)H-HYDRATE DEHYDRATASE"/>
    <property type="match status" value="1"/>
</dbReference>
<evidence type="ECO:0000256" key="12">
    <source>
        <dbReference type="ARBA" id="ARBA00023239"/>
    </source>
</evidence>
<dbReference type="GO" id="GO:0046496">
    <property type="term" value="P:nicotinamide nucleotide metabolic process"/>
    <property type="evidence" value="ECO:0007669"/>
    <property type="project" value="UniProtKB-UniRule"/>
</dbReference>
<keyword evidence="13" id="KW-0511">Multifunctional enzyme</keyword>
<feature type="binding site" evidence="17">
    <location>
        <position position="417"/>
    </location>
    <ligand>
        <name>(6S)-NADPHX</name>
        <dbReference type="ChEBI" id="CHEBI:64076"/>
    </ligand>
</feature>
<comment type="cofactor">
    <cofactor evidence="18 19">
        <name>K(+)</name>
        <dbReference type="ChEBI" id="CHEBI:29103"/>
    </cofactor>
    <text evidence="18 19">Binds 1 potassium ion per subunit.</text>
</comment>
<feature type="binding site" evidence="18">
    <location>
        <begin position="128"/>
        <end position="134"/>
    </location>
    <ligand>
        <name>(6S)-NADPHX</name>
        <dbReference type="ChEBI" id="CHEBI:64076"/>
    </ligand>
</feature>
<dbReference type="Gene3D" id="3.40.1190.20">
    <property type="match status" value="1"/>
</dbReference>
<feature type="domain" description="YjeF C-terminal" evidence="20">
    <location>
        <begin position="214"/>
        <end position="473"/>
    </location>
</feature>
<comment type="function">
    <text evidence="17">Catalyzes the dehydration of the S-form of NAD(P)HX at the expense of ADP, which is converted to AMP. Together with NAD(P)HX epimerase, which catalyzes the epimerization of the S- and R-forms, the enzyme allows the repair of both epimers of NAD(P)HX, a damaged form of NAD(P)H that is a result of enzymatic or heat-dependent hydration.</text>
</comment>
<keyword evidence="6 17" id="KW-0547">Nucleotide-binding</keyword>
<keyword evidence="7 17" id="KW-0067">ATP-binding</keyword>
<feature type="binding site" evidence="18">
    <location>
        <position position="154"/>
    </location>
    <ligand>
        <name>(6S)-NADPHX</name>
        <dbReference type="ChEBI" id="CHEBI:64076"/>
    </ligand>
</feature>
<keyword evidence="5 18" id="KW-0479">Metal-binding</keyword>
<dbReference type="SUPFAM" id="SSF64153">
    <property type="entry name" value="YjeF N-terminal domain-like"/>
    <property type="match status" value="1"/>
</dbReference>
<evidence type="ECO:0000256" key="11">
    <source>
        <dbReference type="ARBA" id="ARBA00023235"/>
    </source>
</evidence>
<keyword evidence="23" id="KW-1185">Reference proteome</keyword>
<keyword evidence="22" id="KW-0808">Transferase</keyword>
<feature type="binding site" evidence="17">
    <location>
        <position position="354"/>
    </location>
    <ligand>
        <name>(6S)-NADPHX</name>
        <dbReference type="ChEBI" id="CHEBI:64076"/>
    </ligand>
</feature>
<evidence type="ECO:0000259" key="20">
    <source>
        <dbReference type="PROSITE" id="PS51383"/>
    </source>
</evidence>
<feature type="binding site" evidence="18">
    <location>
        <position position="63"/>
    </location>
    <ligand>
        <name>K(+)</name>
        <dbReference type="ChEBI" id="CHEBI:29103"/>
    </ligand>
</feature>
<organism evidence="22 23">
    <name type="scientific">Tamaricihabitans halophyticus</name>
    <dbReference type="NCBI Taxonomy" id="1262583"/>
    <lineage>
        <taxon>Bacteria</taxon>
        <taxon>Bacillati</taxon>
        <taxon>Actinomycetota</taxon>
        <taxon>Actinomycetes</taxon>
        <taxon>Pseudonocardiales</taxon>
        <taxon>Pseudonocardiaceae</taxon>
        <taxon>Tamaricihabitans</taxon>
    </lineage>
</organism>
<feature type="binding site" evidence="17">
    <location>
        <begin position="387"/>
        <end position="391"/>
    </location>
    <ligand>
        <name>AMP</name>
        <dbReference type="ChEBI" id="CHEBI:456215"/>
    </ligand>
</feature>
<name>A0A4V2SU50_9PSEU</name>
<dbReference type="NCBIfam" id="TIGR00197">
    <property type="entry name" value="yjeF_nterm"/>
    <property type="match status" value="1"/>
</dbReference>
<comment type="catalytic activity">
    <reaction evidence="15 17 19">
        <text>(6S)-NADHX + ADP = AMP + phosphate + NADH + H(+)</text>
        <dbReference type="Rhea" id="RHEA:32223"/>
        <dbReference type="ChEBI" id="CHEBI:15378"/>
        <dbReference type="ChEBI" id="CHEBI:43474"/>
        <dbReference type="ChEBI" id="CHEBI:57945"/>
        <dbReference type="ChEBI" id="CHEBI:64074"/>
        <dbReference type="ChEBI" id="CHEBI:456215"/>
        <dbReference type="ChEBI" id="CHEBI:456216"/>
        <dbReference type="EC" id="4.2.1.136"/>
    </reaction>
</comment>
<feature type="binding site" evidence="17">
    <location>
        <position position="249"/>
    </location>
    <ligand>
        <name>(6S)-NADPHX</name>
        <dbReference type="ChEBI" id="CHEBI:64076"/>
    </ligand>
</feature>
<dbReference type="PIRSF" id="PIRSF017184">
    <property type="entry name" value="Nnr"/>
    <property type="match status" value="1"/>
</dbReference>
<dbReference type="HAMAP" id="MF_01966">
    <property type="entry name" value="NADHX_epimerase"/>
    <property type="match status" value="1"/>
</dbReference>
<evidence type="ECO:0000256" key="2">
    <source>
        <dbReference type="ARBA" id="ARBA00000909"/>
    </source>
</evidence>
<gene>
    <name evidence="18" type="primary">nnrE</name>
    <name evidence="17" type="synonym">nnrD</name>
    <name evidence="22" type="ORF">EV191_105323</name>
</gene>